<proteinExistence type="inferred from homology"/>
<feature type="domain" description="Thioesterase" evidence="3">
    <location>
        <begin position="17"/>
        <end position="219"/>
    </location>
</feature>
<evidence type="ECO:0000259" key="3">
    <source>
        <dbReference type="Pfam" id="PF00975"/>
    </source>
</evidence>
<dbReference type="RefSeq" id="WP_197991022.1">
    <property type="nucleotide sequence ID" value="NZ_JACYXC010000001.1"/>
</dbReference>
<protein>
    <recommendedName>
        <fullName evidence="3">Thioesterase domain-containing protein</fullName>
    </recommendedName>
</protein>
<dbReference type="Gene3D" id="3.40.50.1820">
    <property type="entry name" value="alpha/beta hydrolase"/>
    <property type="match status" value="1"/>
</dbReference>
<sequence>MTYLRPFTAAGVGTAGTVVVFPPSGAGCLRLRSVVPALPPGTGLLGVQLPGREDRLPEPAATSLAEVVTAVAAELRAFAPPGPLAFLGISLGAVIAYEVAGDLADAAPAALVVAAARAPEYWSGYPAADPPAAEVAALLPPEVRDSALAPYALASMRADLRLMAGYRPAAAPLDRTCLRTVSGARDDIATTEQMSGWRQRATDFRGHRVVDAGHHAFMDGDVLAGLVTEAAAQASAERASTERASAERASVDRTATEPAATESAAVGAAATEPAVAERAVRG</sequence>
<dbReference type="PANTHER" id="PTHR11487:SF0">
    <property type="entry name" value="S-ACYL FATTY ACID SYNTHASE THIOESTERASE, MEDIUM CHAIN"/>
    <property type="match status" value="1"/>
</dbReference>
<evidence type="ECO:0000256" key="2">
    <source>
        <dbReference type="SAM" id="MobiDB-lite"/>
    </source>
</evidence>
<evidence type="ECO:0000256" key="1">
    <source>
        <dbReference type="ARBA" id="ARBA00007169"/>
    </source>
</evidence>
<comment type="caution">
    <text evidence="4">The sequence shown here is derived from an EMBL/GenBank/DDBJ whole genome shotgun (WGS) entry which is preliminary data.</text>
</comment>
<gene>
    <name evidence="4" type="ORF">IHE55_24595</name>
</gene>
<dbReference type="PANTHER" id="PTHR11487">
    <property type="entry name" value="THIOESTERASE"/>
    <property type="match status" value="1"/>
</dbReference>
<feature type="compositionally biased region" description="Basic and acidic residues" evidence="2">
    <location>
        <begin position="239"/>
        <end position="255"/>
    </location>
</feature>
<dbReference type="Pfam" id="PF00975">
    <property type="entry name" value="Thioesterase"/>
    <property type="match status" value="1"/>
</dbReference>
<dbReference type="InterPro" id="IPR029058">
    <property type="entry name" value="AB_hydrolase_fold"/>
</dbReference>
<dbReference type="PROSITE" id="PS51257">
    <property type="entry name" value="PROKAR_LIPOPROTEIN"/>
    <property type="match status" value="1"/>
</dbReference>
<feature type="region of interest" description="Disordered" evidence="2">
    <location>
        <begin position="237"/>
        <end position="282"/>
    </location>
</feature>
<keyword evidence="5" id="KW-1185">Reference proteome</keyword>
<name>A0ABS0NRE3_9ACTN</name>
<evidence type="ECO:0000313" key="4">
    <source>
        <dbReference type="EMBL" id="MBH5337781.1"/>
    </source>
</evidence>
<dbReference type="InterPro" id="IPR012223">
    <property type="entry name" value="TEII"/>
</dbReference>
<comment type="similarity">
    <text evidence="1">Belongs to the thioesterase family.</text>
</comment>
<feature type="compositionally biased region" description="Low complexity" evidence="2">
    <location>
        <begin position="256"/>
        <end position="282"/>
    </location>
</feature>
<dbReference type="Proteomes" id="UP000807371">
    <property type="component" value="Unassembled WGS sequence"/>
</dbReference>
<evidence type="ECO:0000313" key="5">
    <source>
        <dbReference type="Proteomes" id="UP000807371"/>
    </source>
</evidence>
<reference evidence="4 5" key="1">
    <citation type="submission" date="2020-09" db="EMBL/GenBank/DDBJ databases">
        <title>Biosynthesis of the nuclear factor of activated T cells inhibitor NFAT-133 and its congeners in Streptomyces pactum.</title>
        <authorList>
            <person name="Zhou W."/>
            <person name="Posri P."/>
            <person name="Abugrain M.E."/>
            <person name="Weisberg A.J."/>
            <person name="Chang J.H."/>
            <person name="Mahmud T."/>
        </authorList>
    </citation>
    <scope>NUCLEOTIDE SEQUENCE [LARGE SCALE GENOMIC DNA]</scope>
    <source>
        <strain evidence="4 5">ATCC 27456</strain>
    </source>
</reference>
<accession>A0ABS0NRE3</accession>
<dbReference type="SUPFAM" id="SSF53474">
    <property type="entry name" value="alpha/beta-Hydrolases"/>
    <property type="match status" value="1"/>
</dbReference>
<dbReference type="EMBL" id="JACYXC010000001">
    <property type="protein sequence ID" value="MBH5337781.1"/>
    <property type="molecule type" value="Genomic_DNA"/>
</dbReference>
<dbReference type="InterPro" id="IPR001031">
    <property type="entry name" value="Thioesterase"/>
</dbReference>
<organism evidence="4 5">
    <name type="scientific">Streptomyces pactum</name>
    <dbReference type="NCBI Taxonomy" id="68249"/>
    <lineage>
        <taxon>Bacteria</taxon>
        <taxon>Bacillati</taxon>
        <taxon>Actinomycetota</taxon>
        <taxon>Actinomycetes</taxon>
        <taxon>Kitasatosporales</taxon>
        <taxon>Streptomycetaceae</taxon>
        <taxon>Streptomyces</taxon>
    </lineage>
</organism>